<dbReference type="SMART" id="SM01358">
    <property type="entry name" value="HBM"/>
    <property type="match status" value="1"/>
</dbReference>
<evidence type="ECO:0000256" key="1">
    <source>
        <dbReference type="ARBA" id="ARBA00004370"/>
    </source>
</evidence>
<feature type="domain" description="Methyl-accepting transducer" evidence="8">
    <location>
        <begin position="375"/>
        <end position="590"/>
    </location>
</feature>
<sequence>MFKNLKLGWKIGGGFGIVLILTLLVGSVGWLGMSKVSEQSDQTSIVNKVVRDVYSARLMVLYYTLKGTPDYIDSFHDSIGELSKGFLDNKEKFSGKRHTEIVDISKNVQEYADAFDGYVLASKEKDEALGSCLVAVDKIYNSLNAMDKDSKLQVQNNRSLQGLDGNSDESFLFYTKIIDMDRSFRNARSVAKSFLGSGSENDLKSVRLYIAEIIDVADFLRKSAYVTKEKAERVAELASTARRYLEGINLIAEKLKVQNSKLKEMVAVGEHVLVLSHDILISQEAESAKVISSALSVIAIGLAIALLAGIITTLIITKAITGPVRLGVSFTERMAAGDFTQFLNVNQKDEIGILATALNDMVSKLSSVVTEVGSSTENVAAGSEELSATAENLSQASTEQAANVEEVSSSIEEMTANIRQNAENAHETERIALQSAKQAEDGGAAVTQAVVAMKNIAEKISIIEEIARQTNLLALNAAIEAARAGEHGKGFAVVAAEVRKLAERSGAAAGEIGELSSKTVSVAEKAGEMLNQLVPDIKRTSELVQEIAAGSNEQLSGAEQINKAVQQLDQVTQQNASASEEMASTSEELSSQAEQLQQVMSFFRVSSQSSAPMRALPSHRPPVRKVPAFKAMPTEKPVRKSSGVALDMSGDFSDSDFEKF</sequence>
<keyword evidence="7" id="KW-1133">Transmembrane helix</keyword>
<keyword evidence="2" id="KW-0145">Chemotaxis</keyword>
<comment type="subcellular location">
    <subcellularLocation>
        <location evidence="1">Membrane</location>
    </subcellularLocation>
</comment>
<feature type="coiled-coil region" evidence="5">
    <location>
        <begin position="561"/>
        <end position="588"/>
    </location>
</feature>
<dbReference type="Proteomes" id="UP000199053">
    <property type="component" value="Unassembled WGS sequence"/>
</dbReference>
<evidence type="ECO:0000256" key="6">
    <source>
        <dbReference type="SAM" id="MobiDB-lite"/>
    </source>
</evidence>
<dbReference type="InterPro" id="IPR004089">
    <property type="entry name" value="MCPsignal_dom"/>
</dbReference>
<evidence type="ECO:0000313" key="11">
    <source>
        <dbReference type="EMBL" id="SDL47948.1"/>
    </source>
</evidence>
<comment type="similarity">
    <text evidence="3">Belongs to the methyl-accepting chemotaxis (MCP) protein family.</text>
</comment>
<dbReference type="EMBL" id="FNGA01000005">
    <property type="protein sequence ID" value="SDL47948.1"/>
    <property type="molecule type" value="Genomic_DNA"/>
</dbReference>
<dbReference type="PROSITE" id="PS50885">
    <property type="entry name" value="HAMP"/>
    <property type="match status" value="1"/>
</dbReference>
<dbReference type="GO" id="GO:0006935">
    <property type="term" value="P:chemotaxis"/>
    <property type="evidence" value="ECO:0007669"/>
    <property type="project" value="UniProtKB-KW"/>
</dbReference>
<feature type="region of interest" description="Disordered" evidence="6">
    <location>
        <begin position="612"/>
        <end position="660"/>
    </location>
</feature>
<evidence type="ECO:0000256" key="2">
    <source>
        <dbReference type="ARBA" id="ARBA00022500"/>
    </source>
</evidence>
<feature type="transmembrane region" description="Helical" evidence="7">
    <location>
        <begin position="294"/>
        <end position="316"/>
    </location>
</feature>
<dbReference type="GO" id="GO:0005886">
    <property type="term" value="C:plasma membrane"/>
    <property type="evidence" value="ECO:0007669"/>
    <property type="project" value="TreeGrafter"/>
</dbReference>
<evidence type="ECO:0000313" key="12">
    <source>
        <dbReference type="Proteomes" id="UP000199053"/>
    </source>
</evidence>
<dbReference type="STRING" id="246191.SAMN05660337_3046"/>
<evidence type="ECO:0000259" key="10">
    <source>
        <dbReference type="PROSITE" id="PS51753"/>
    </source>
</evidence>
<evidence type="ECO:0000259" key="8">
    <source>
        <dbReference type="PROSITE" id="PS50111"/>
    </source>
</evidence>
<dbReference type="CDD" id="cd06225">
    <property type="entry name" value="HAMP"/>
    <property type="match status" value="1"/>
</dbReference>
<dbReference type="RefSeq" id="WP_092162614.1">
    <property type="nucleotide sequence ID" value="NZ_FNGA01000005.1"/>
</dbReference>
<dbReference type="Pfam" id="PF00015">
    <property type="entry name" value="MCPsignal"/>
    <property type="match status" value="1"/>
</dbReference>
<keyword evidence="7" id="KW-0472">Membrane</keyword>
<dbReference type="AlphaFoldDB" id="A0A1G9KDR0"/>
<proteinExistence type="inferred from homology"/>
<evidence type="ECO:0000256" key="4">
    <source>
        <dbReference type="PROSITE-ProRule" id="PRU00284"/>
    </source>
</evidence>
<protein>
    <submittedName>
        <fullName evidence="11">Methyl-accepting chemotaxis protein</fullName>
    </submittedName>
</protein>
<dbReference type="PROSITE" id="PS51753">
    <property type="entry name" value="HBM"/>
    <property type="match status" value="1"/>
</dbReference>
<dbReference type="InterPro" id="IPR051310">
    <property type="entry name" value="MCP_chemotaxis"/>
</dbReference>
<dbReference type="SMART" id="SM00304">
    <property type="entry name" value="HAMP"/>
    <property type="match status" value="1"/>
</dbReference>
<dbReference type="InterPro" id="IPR032255">
    <property type="entry name" value="HBM"/>
</dbReference>
<dbReference type="InterPro" id="IPR003660">
    <property type="entry name" value="HAMP_dom"/>
</dbReference>
<accession>A0A1G9KDR0</accession>
<dbReference type="GO" id="GO:0007165">
    <property type="term" value="P:signal transduction"/>
    <property type="evidence" value="ECO:0007669"/>
    <property type="project" value="UniProtKB-KW"/>
</dbReference>
<keyword evidence="4" id="KW-0807">Transducer</keyword>
<dbReference type="PANTHER" id="PTHR43531:SF11">
    <property type="entry name" value="METHYL-ACCEPTING CHEMOTAXIS PROTEIN 3"/>
    <property type="match status" value="1"/>
</dbReference>
<dbReference type="FunFam" id="1.10.287.950:FF:000001">
    <property type="entry name" value="Methyl-accepting chemotaxis sensory transducer"/>
    <property type="match status" value="1"/>
</dbReference>
<dbReference type="SMART" id="SM00283">
    <property type="entry name" value="MA"/>
    <property type="match status" value="1"/>
</dbReference>
<feature type="transmembrane region" description="Helical" evidence="7">
    <location>
        <begin position="12"/>
        <end position="33"/>
    </location>
</feature>
<feature type="domain" description="HAMP" evidence="9">
    <location>
        <begin position="318"/>
        <end position="370"/>
    </location>
</feature>
<dbReference type="PANTHER" id="PTHR43531">
    <property type="entry name" value="PROTEIN ICFG"/>
    <property type="match status" value="1"/>
</dbReference>
<reference evidence="12" key="1">
    <citation type="submission" date="2016-10" db="EMBL/GenBank/DDBJ databases">
        <authorList>
            <person name="Varghese N."/>
            <person name="Submissions S."/>
        </authorList>
    </citation>
    <scope>NUCLEOTIDE SEQUENCE [LARGE SCALE GENOMIC DNA]</scope>
    <source>
        <strain evidence="12">DSM 16995</strain>
    </source>
</reference>
<dbReference type="SUPFAM" id="SSF58104">
    <property type="entry name" value="Methyl-accepting chemotaxis protein (MCP) signaling domain"/>
    <property type="match status" value="1"/>
</dbReference>
<evidence type="ECO:0000259" key="9">
    <source>
        <dbReference type="PROSITE" id="PS50885"/>
    </source>
</evidence>
<gene>
    <name evidence="11" type="ORF">SAMN05660337_3046</name>
</gene>
<dbReference type="Gene3D" id="1.10.287.950">
    <property type="entry name" value="Methyl-accepting chemotaxis protein"/>
    <property type="match status" value="1"/>
</dbReference>
<evidence type="ECO:0000256" key="7">
    <source>
        <dbReference type="SAM" id="Phobius"/>
    </source>
</evidence>
<evidence type="ECO:0000256" key="3">
    <source>
        <dbReference type="ARBA" id="ARBA00029447"/>
    </source>
</evidence>
<dbReference type="PROSITE" id="PS50111">
    <property type="entry name" value="CHEMOTAXIS_TRANSDUC_2"/>
    <property type="match status" value="1"/>
</dbReference>
<feature type="domain" description="HBM" evidence="10">
    <location>
        <begin position="38"/>
        <end position="291"/>
    </location>
</feature>
<dbReference type="GO" id="GO:0004888">
    <property type="term" value="F:transmembrane signaling receptor activity"/>
    <property type="evidence" value="ECO:0007669"/>
    <property type="project" value="TreeGrafter"/>
</dbReference>
<name>A0A1G9KDR0_9BACT</name>
<dbReference type="Pfam" id="PF00672">
    <property type="entry name" value="HAMP"/>
    <property type="match status" value="1"/>
</dbReference>
<keyword evidence="12" id="KW-1185">Reference proteome</keyword>
<dbReference type="OrthoDB" id="5415757at2"/>
<keyword evidence="5" id="KW-0175">Coiled coil</keyword>
<organism evidence="11 12">
    <name type="scientific">Maridesulfovibrio ferrireducens</name>
    <dbReference type="NCBI Taxonomy" id="246191"/>
    <lineage>
        <taxon>Bacteria</taxon>
        <taxon>Pseudomonadati</taxon>
        <taxon>Thermodesulfobacteriota</taxon>
        <taxon>Desulfovibrionia</taxon>
        <taxon>Desulfovibrionales</taxon>
        <taxon>Desulfovibrionaceae</taxon>
        <taxon>Maridesulfovibrio</taxon>
    </lineage>
</organism>
<keyword evidence="7" id="KW-0812">Transmembrane</keyword>
<evidence type="ECO:0000256" key="5">
    <source>
        <dbReference type="SAM" id="Coils"/>
    </source>
</evidence>
<dbReference type="CDD" id="cd11386">
    <property type="entry name" value="MCP_signal"/>
    <property type="match status" value="1"/>
</dbReference>